<proteinExistence type="predicted"/>
<feature type="domain" description="Sporulation stage II protein D amidase enhancer LytB N-terminal" evidence="1">
    <location>
        <begin position="48"/>
        <end position="136"/>
    </location>
</feature>
<dbReference type="Pfam" id="PF08486">
    <property type="entry name" value="SpoIID"/>
    <property type="match status" value="1"/>
</dbReference>
<evidence type="ECO:0000313" key="2">
    <source>
        <dbReference type="EMBL" id="MEQ2710041.1"/>
    </source>
</evidence>
<gene>
    <name evidence="2" type="ORF">AAAU51_02470</name>
</gene>
<dbReference type="InterPro" id="IPR013486">
    <property type="entry name" value="SpoIID/LytB"/>
</dbReference>
<evidence type="ECO:0000259" key="1">
    <source>
        <dbReference type="Pfam" id="PF08486"/>
    </source>
</evidence>
<dbReference type="Proteomes" id="UP001482154">
    <property type="component" value="Unassembled WGS sequence"/>
</dbReference>
<sequence>MIYILFLIFLLITIPYVITVFLSQQDKNIQFENYDSGYQVISGNDKDDLETYLLKILPGQISMDQENEAVKAQAVILRTDIIRRMENKKQIARQKLPYTTYENSEYRKKLGNRSYQSMDQKRKKSVSETRGKVITYKNKLIEPYFHALSVGMTLDSREWFGKDLPYIREKESLSDIEAKDYMSVKVMSYEKIAGMIKTKTKKDIKINRLEKNLRIGRTTKNGYVRQVYADSLMIKGEDFADWFHLASNNFYFEQYKGKLRIICLGKGNGLGMSQYGAGTMAKTGKSYKKILKYYYPKTRITNLYE</sequence>
<accession>A0ABV1IS73</accession>
<protein>
    <submittedName>
        <fullName evidence="2">SpoIID/LytB domain-containing protein</fullName>
    </submittedName>
</protein>
<comment type="caution">
    <text evidence="2">The sequence shown here is derived from an EMBL/GenBank/DDBJ whole genome shotgun (WGS) entry which is preliminary data.</text>
</comment>
<organism evidence="2 3">
    <name type="scientific">Anaerostipes amylophilus</name>
    <dbReference type="NCBI Taxonomy" id="2981779"/>
    <lineage>
        <taxon>Bacteria</taxon>
        <taxon>Bacillati</taxon>
        <taxon>Bacillota</taxon>
        <taxon>Clostridia</taxon>
        <taxon>Lachnospirales</taxon>
        <taxon>Lachnospiraceae</taxon>
        <taxon>Anaerostipes</taxon>
    </lineage>
</organism>
<reference evidence="2 3" key="1">
    <citation type="submission" date="2024-04" db="EMBL/GenBank/DDBJ databases">
        <title>Human intestinal bacterial collection.</title>
        <authorList>
            <person name="Pauvert C."/>
            <person name="Hitch T.C.A."/>
            <person name="Clavel T."/>
        </authorList>
    </citation>
    <scope>NUCLEOTIDE SEQUENCE [LARGE SCALE GENOMIC DNA]</scope>
    <source>
        <strain evidence="2 3">CLA-AA-H249</strain>
    </source>
</reference>
<dbReference type="EMBL" id="JBBNIN010000003">
    <property type="protein sequence ID" value="MEQ2710041.1"/>
    <property type="molecule type" value="Genomic_DNA"/>
</dbReference>
<keyword evidence="3" id="KW-1185">Reference proteome</keyword>
<evidence type="ECO:0000313" key="3">
    <source>
        <dbReference type="Proteomes" id="UP001482154"/>
    </source>
</evidence>
<dbReference type="InterPro" id="IPR013693">
    <property type="entry name" value="SpoIID/LytB_N"/>
</dbReference>
<name>A0ABV1IS73_9FIRM</name>
<dbReference type="NCBIfam" id="TIGR02669">
    <property type="entry name" value="SpoIID_LytB"/>
    <property type="match status" value="1"/>
</dbReference>
<dbReference type="RefSeq" id="WP_055196453.1">
    <property type="nucleotide sequence ID" value="NZ_JAOQJG010000001.1"/>
</dbReference>